<dbReference type="AlphaFoldDB" id="A0A1G6MVU9"/>
<evidence type="ECO:0000256" key="1">
    <source>
        <dbReference type="SAM" id="Phobius"/>
    </source>
</evidence>
<dbReference type="Gene3D" id="3.40.50.720">
    <property type="entry name" value="NAD(P)-binding Rossmann-like Domain"/>
    <property type="match status" value="1"/>
</dbReference>
<proteinExistence type="predicted"/>
<sequence>MGEIPVISLFALQLCANSFFVLVITPVLVCPCGFYGLSKAWGESLARLYWNRHGIETVNVHIGSCLPKPTEYRHLGQEPTQNAEDWAAGILAQKNPLDPVAQRYQDGCFASFDFTSAAQRDKRP</sequence>
<evidence type="ECO:0000313" key="3">
    <source>
        <dbReference type="Proteomes" id="UP000198908"/>
    </source>
</evidence>
<feature type="transmembrane region" description="Helical" evidence="1">
    <location>
        <begin position="6"/>
        <end position="37"/>
    </location>
</feature>
<name>A0A1G6MVU9_9BURK</name>
<keyword evidence="1" id="KW-1133">Transmembrane helix</keyword>
<organism evidence="2 3">
    <name type="scientific">Paraburkholderia lycopersici</name>
    <dbReference type="NCBI Taxonomy" id="416944"/>
    <lineage>
        <taxon>Bacteria</taxon>
        <taxon>Pseudomonadati</taxon>
        <taxon>Pseudomonadota</taxon>
        <taxon>Betaproteobacteria</taxon>
        <taxon>Burkholderiales</taxon>
        <taxon>Burkholderiaceae</taxon>
        <taxon>Paraburkholderia</taxon>
    </lineage>
</organism>
<gene>
    <name evidence="2" type="ORF">SAMN05421548_108101</name>
</gene>
<dbReference type="OrthoDB" id="8770295at2"/>
<protein>
    <submittedName>
        <fullName evidence="2">Uncharacterized protein</fullName>
    </submittedName>
</protein>
<dbReference type="EMBL" id="FMYQ01000008">
    <property type="protein sequence ID" value="SDC59327.1"/>
    <property type="molecule type" value="Genomic_DNA"/>
</dbReference>
<accession>A0A1G6MVU9</accession>
<dbReference type="Proteomes" id="UP000198908">
    <property type="component" value="Unassembled WGS sequence"/>
</dbReference>
<keyword evidence="3" id="KW-1185">Reference proteome</keyword>
<reference evidence="3" key="1">
    <citation type="submission" date="2016-09" db="EMBL/GenBank/DDBJ databases">
        <authorList>
            <person name="Varghese N."/>
            <person name="Submissions S."/>
        </authorList>
    </citation>
    <scope>NUCLEOTIDE SEQUENCE [LARGE SCALE GENOMIC DNA]</scope>
    <source>
        <strain evidence="3">TNe-862</strain>
    </source>
</reference>
<keyword evidence="1" id="KW-0812">Transmembrane</keyword>
<keyword evidence="1" id="KW-0472">Membrane</keyword>
<dbReference type="STRING" id="416944.SAMN05421548_108101"/>
<evidence type="ECO:0000313" key="2">
    <source>
        <dbReference type="EMBL" id="SDC59327.1"/>
    </source>
</evidence>